<keyword evidence="2" id="KW-1185">Reference proteome</keyword>
<gene>
    <name evidence="1" type="ORF">C943_03279</name>
</gene>
<dbReference type="STRING" id="1239962.C943_03279"/>
<dbReference type="EMBL" id="AMZY02000005">
    <property type="protein sequence ID" value="EMS34592.1"/>
    <property type="molecule type" value="Genomic_DNA"/>
</dbReference>
<dbReference type="InParanoid" id="M7Y1H4"/>
<accession>M7Y1H4</accession>
<sequence length="75" mass="8298">MIIISPGTSLAGFFDTLMAIVLGAPTNEAFIHFPVETGYRHDDVSINQSRMIIKYIVHSSHSYAAGVFVICWLIL</sequence>
<dbReference type="Proteomes" id="UP000010953">
    <property type="component" value="Unassembled WGS sequence"/>
</dbReference>
<proteinExistence type="predicted"/>
<comment type="caution">
    <text evidence="1">The sequence shown here is derived from an EMBL/GenBank/DDBJ whole genome shotgun (WGS) entry which is preliminary data.</text>
</comment>
<reference evidence="1" key="1">
    <citation type="submission" date="2013-01" db="EMBL/GenBank/DDBJ databases">
        <title>Genome assembly of Mariniradius saccharolyticus AK6.</title>
        <authorList>
            <person name="Vaidya B."/>
            <person name="Khatri I."/>
            <person name="Tanuku N.R.S."/>
            <person name="Subramanian S."/>
            <person name="Pinnaka A."/>
        </authorList>
    </citation>
    <scope>NUCLEOTIDE SEQUENCE [LARGE SCALE GENOMIC DNA]</scope>
    <source>
        <strain evidence="1">AK6</strain>
    </source>
</reference>
<evidence type="ECO:0000313" key="2">
    <source>
        <dbReference type="Proteomes" id="UP000010953"/>
    </source>
</evidence>
<dbReference type="AlphaFoldDB" id="M7Y1H4"/>
<organism evidence="1 2">
    <name type="scientific">Mariniradius saccharolyticus AK6</name>
    <dbReference type="NCBI Taxonomy" id="1239962"/>
    <lineage>
        <taxon>Bacteria</taxon>
        <taxon>Pseudomonadati</taxon>
        <taxon>Bacteroidota</taxon>
        <taxon>Cytophagia</taxon>
        <taxon>Cytophagales</taxon>
        <taxon>Cyclobacteriaceae</taxon>
        <taxon>Mariniradius</taxon>
    </lineage>
</organism>
<protein>
    <submittedName>
        <fullName evidence="1">Uncharacterized protein</fullName>
    </submittedName>
</protein>
<name>M7Y1H4_9BACT</name>
<evidence type="ECO:0000313" key="1">
    <source>
        <dbReference type="EMBL" id="EMS34592.1"/>
    </source>
</evidence>